<dbReference type="EMBL" id="NSKA01000003">
    <property type="protein sequence ID" value="PAU72018.1"/>
    <property type="molecule type" value="Genomic_DNA"/>
</dbReference>
<organism evidence="2 3">
    <name type="scientific">Vreelandella alkaliphila</name>
    <dbReference type="NCBI Taxonomy" id="272774"/>
    <lineage>
        <taxon>Bacteria</taxon>
        <taxon>Pseudomonadati</taxon>
        <taxon>Pseudomonadota</taxon>
        <taxon>Gammaproteobacteria</taxon>
        <taxon>Oceanospirillales</taxon>
        <taxon>Halomonadaceae</taxon>
        <taxon>Vreelandella</taxon>
    </lineage>
</organism>
<proteinExistence type="predicted"/>
<evidence type="ECO:0000313" key="2">
    <source>
        <dbReference type="EMBL" id="PAU72018.1"/>
    </source>
</evidence>
<keyword evidence="3" id="KW-1185">Reference proteome</keyword>
<comment type="caution">
    <text evidence="2">The sequence shown here is derived from an EMBL/GenBank/DDBJ whole genome shotgun (WGS) entry which is preliminary data.</text>
</comment>
<name>A0ABX4HHR2_9GAMM</name>
<evidence type="ECO:0000313" key="3">
    <source>
        <dbReference type="Proteomes" id="UP000218675"/>
    </source>
</evidence>
<dbReference type="Gene3D" id="3.40.190.170">
    <property type="entry name" value="Bacterial extracellular solute-binding protein, family 7"/>
    <property type="match status" value="1"/>
</dbReference>
<dbReference type="NCBIfam" id="NF037995">
    <property type="entry name" value="TRAP_S1"/>
    <property type="match status" value="1"/>
</dbReference>
<dbReference type="InterPro" id="IPR038404">
    <property type="entry name" value="TRAP_DctP_sf"/>
</dbReference>
<dbReference type="Proteomes" id="UP000218675">
    <property type="component" value="Unassembled WGS sequence"/>
</dbReference>
<dbReference type="InterPro" id="IPR018389">
    <property type="entry name" value="DctP_fam"/>
</dbReference>
<reference evidence="2 3" key="1">
    <citation type="submission" date="2017-08" db="EMBL/GenBank/DDBJ databases">
        <title>Halomonas binhaiensis sp. nov., isolated from saline alkaline soil.</title>
        <authorList>
            <person name="Wang D."/>
            <person name="Zhang G."/>
        </authorList>
    </citation>
    <scope>NUCLEOTIDE SEQUENCE [LARGE SCALE GENOMIC DNA]</scope>
    <source>
        <strain evidence="2 3">WN018</strain>
    </source>
</reference>
<accession>A0ABX4HHR2</accession>
<dbReference type="PANTHER" id="PTHR33376:SF5">
    <property type="entry name" value="EXTRACYTOPLASMIC SOLUTE RECEPTOR PROTEIN"/>
    <property type="match status" value="1"/>
</dbReference>
<dbReference type="PANTHER" id="PTHR33376">
    <property type="match status" value="1"/>
</dbReference>
<keyword evidence="1" id="KW-0732">Signal</keyword>
<sequence length="348" mass="38996">MHKRLLMNVSKIIAHGAITATLLTTSISQVLAEEEQYVWRVTTHLPMASPTWEHSLVKLKNTLEERTDGRLVLDLYPADSLFGATELFNAVRRGVIPMALTSPAYLTDQLETAGIAFGLPGAFDEVWQAAHYFKNLGFEEIIREEAAGYGLYYASDKVYPYEMFSRVEIDSLETFEGMRIRVAGVPQTFLTNVGAAASFIPGTELYQALATGTFDAGVWGAVQEASNMGFYEVASYRVQDPILIGALEAYIINEDAIERLPDDIQEILKDTLEDHFWSTTIDHMYREEVALREIESSQNVTSISLPDDVREKMEVEADNIWKLEENKGDSASAAIEMLRGFRNDISKN</sequence>
<dbReference type="Pfam" id="PF03480">
    <property type="entry name" value="DctP"/>
    <property type="match status" value="1"/>
</dbReference>
<evidence type="ECO:0000256" key="1">
    <source>
        <dbReference type="ARBA" id="ARBA00022729"/>
    </source>
</evidence>
<gene>
    <name evidence="2" type="ORF">CK497_09575</name>
</gene>
<protein>
    <submittedName>
        <fullName evidence="2">Twin-arginine translocation pathway signal protein</fullName>
    </submittedName>
</protein>